<sequence>MRNNKPFALARVLLALILVFNACKKKDTTLLTPEGPDSDLFSIASAKAIVEKDGGNFSQGVMRFADTAGQQVSIGRLNWEAVNAYEDDTAKYIEVPFKFENKYSASTRMLITQENFQAPSFYSLVVKQNAAKQTLIQLVQMIVARQHRQSDERIADISVSAKPSTAIGLQLYFDTHGKFITQVKYYKGQVYTQRGGTYKSSLMGGDPCVEVPTTTYEVSCPATPDGTTICIYTPYTTYQTVCPGGGSGGGGGGGTTDPGGSGPTPGGGGNGGGGIIVPDPFPPATIPPVYNSNTGANNGKISCRSFVFIKINSTTNWQEAGVSGIQFVADWLGMGISSVKPYGTIYVGTPTFRIASDLPGQPKIYITNREAAYEAANAANAAGQFQAAKYAGISAEMFEAIPKETLAIEFRNLMQGFLSDALQCSCTVSLYNSSNKTVVMKADWSGDDSCNGY</sequence>
<dbReference type="RefSeq" id="WP_116848301.1">
    <property type="nucleotide sequence ID" value="NZ_QTJU01000006.1"/>
</dbReference>
<keyword evidence="2" id="KW-0732">Signal</keyword>
<evidence type="ECO:0000313" key="4">
    <source>
        <dbReference type="Proteomes" id="UP000261284"/>
    </source>
</evidence>
<evidence type="ECO:0000256" key="2">
    <source>
        <dbReference type="SAM" id="SignalP"/>
    </source>
</evidence>
<reference evidence="3 4" key="1">
    <citation type="submission" date="2018-08" db="EMBL/GenBank/DDBJ databases">
        <title>Chitinophagaceae sp. K23C18032701, a novel bacterium isolated from forest soil.</title>
        <authorList>
            <person name="Wang C."/>
        </authorList>
    </citation>
    <scope>NUCLEOTIDE SEQUENCE [LARGE SCALE GENOMIC DNA]</scope>
    <source>
        <strain evidence="3 4">K23C18032701</strain>
    </source>
</reference>
<dbReference type="Proteomes" id="UP000261284">
    <property type="component" value="Unassembled WGS sequence"/>
</dbReference>
<comment type="caution">
    <text evidence="3">The sequence shown here is derived from an EMBL/GenBank/DDBJ whole genome shotgun (WGS) entry which is preliminary data.</text>
</comment>
<dbReference type="OrthoDB" id="923450at2"/>
<dbReference type="AlphaFoldDB" id="A0A3E1NGA0"/>
<name>A0A3E1NGA0_9BACT</name>
<feature type="compositionally biased region" description="Gly residues" evidence="1">
    <location>
        <begin position="249"/>
        <end position="275"/>
    </location>
</feature>
<evidence type="ECO:0000256" key="1">
    <source>
        <dbReference type="SAM" id="MobiDB-lite"/>
    </source>
</evidence>
<keyword evidence="4" id="KW-1185">Reference proteome</keyword>
<protein>
    <submittedName>
        <fullName evidence="3">Uncharacterized protein</fullName>
    </submittedName>
</protein>
<feature type="region of interest" description="Disordered" evidence="1">
    <location>
        <begin position="249"/>
        <end position="278"/>
    </location>
</feature>
<proteinExistence type="predicted"/>
<organism evidence="3 4">
    <name type="scientific">Deminuibacter soli</name>
    <dbReference type="NCBI Taxonomy" id="2291815"/>
    <lineage>
        <taxon>Bacteria</taxon>
        <taxon>Pseudomonadati</taxon>
        <taxon>Bacteroidota</taxon>
        <taxon>Chitinophagia</taxon>
        <taxon>Chitinophagales</taxon>
        <taxon>Chitinophagaceae</taxon>
        <taxon>Deminuibacter</taxon>
    </lineage>
</organism>
<dbReference type="EMBL" id="QTJU01000006">
    <property type="protein sequence ID" value="RFM26993.1"/>
    <property type="molecule type" value="Genomic_DNA"/>
</dbReference>
<feature type="chain" id="PRO_5017562824" evidence="2">
    <location>
        <begin position="26"/>
        <end position="453"/>
    </location>
</feature>
<evidence type="ECO:0000313" key="3">
    <source>
        <dbReference type="EMBL" id="RFM26993.1"/>
    </source>
</evidence>
<accession>A0A3E1NGA0</accession>
<feature type="signal peptide" evidence="2">
    <location>
        <begin position="1"/>
        <end position="25"/>
    </location>
</feature>
<gene>
    <name evidence="3" type="ORF">DXN05_16050</name>
</gene>